<protein>
    <submittedName>
        <fullName evidence="2">Uncharacterized protein</fullName>
    </submittedName>
</protein>
<reference evidence="2 3" key="1">
    <citation type="submission" date="2019-03" db="EMBL/GenBank/DDBJ databases">
        <title>Genomic Encyclopedia of Type Strains, Phase IV (KMG-IV): sequencing the most valuable type-strain genomes for metagenomic binning, comparative biology and taxonomic classification.</title>
        <authorList>
            <person name="Goeker M."/>
        </authorList>
    </citation>
    <scope>NUCLEOTIDE SEQUENCE [LARGE SCALE GENOMIC DNA]</scope>
    <source>
        <strain evidence="2 3">DSM 100059</strain>
    </source>
</reference>
<organism evidence="2 3">
    <name type="scientific">Dinghuibacter silviterrae</name>
    <dbReference type="NCBI Taxonomy" id="1539049"/>
    <lineage>
        <taxon>Bacteria</taxon>
        <taxon>Pseudomonadati</taxon>
        <taxon>Bacteroidota</taxon>
        <taxon>Chitinophagia</taxon>
        <taxon>Chitinophagales</taxon>
        <taxon>Chitinophagaceae</taxon>
        <taxon>Dinghuibacter</taxon>
    </lineage>
</organism>
<sequence>MLSGALVIYFFLLGLFGLACLIHFNKDYEQNGGAMGPVYFFVYYCLATAYYSPFLVWSFRLYRGKTTREVRYARLQLGLILVLGVGSSLFILWRMFLA</sequence>
<evidence type="ECO:0000256" key="1">
    <source>
        <dbReference type="SAM" id="Phobius"/>
    </source>
</evidence>
<dbReference type="Proteomes" id="UP000294498">
    <property type="component" value="Unassembled WGS sequence"/>
</dbReference>
<proteinExistence type="predicted"/>
<feature type="transmembrane region" description="Helical" evidence="1">
    <location>
        <begin position="6"/>
        <end position="24"/>
    </location>
</feature>
<name>A0A4R8DGH7_9BACT</name>
<evidence type="ECO:0000313" key="3">
    <source>
        <dbReference type="Proteomes" id="UP000294498"/>
    </source>
</evidence>
<accession>A0A4R8DGH7</accession>
<dbReference type="EMBL" id="SODV01000002">
    <property type="protein sequence ID" value="TDW96216.1"/>
    <property type="molecule type" value="Genomic_DNA"/>
</dbReference>
<gene>
    <name evidence="2" type="ORF">EDB95_4041</name>
</gene>
<evidence type="ECO:0000313" key="2">
    <source>
        <dbReference type="EMBL" id="TDW96216.1"/>
    </source>
</evidence>
<keyword evidence="1" id="KW-0472">Membrane</keyword>
<dbReference type="AlphaFoldDB" id="A0A4R8DGH7"/>
<comment type="caution">
    <text evidence="2">The sequence shown here is derived from an EMBL/GenBank/DDBJ whole genome shotgun (WGS) entry which is preliminary data.</text>
</comment>
<keyword evidence="3" id="KW-1185">Reference proteome</keyword>
<feature type="transmembrane region" description="Helical" evidence="1">
    <location>
        <begin position="77"/>
        <end position="97"/>
    </location>
</feature>
<feature type="transmembrane region" description="Helical" evidence="1">
    <location>
        <begin position="36"/>
        <end position="57"/>
    </location>
</feature>
<keyword evidence="1" id="KW-0812">Transmembrane</keyword>
<keyword evidence="1" id="KW-1133">Transmembrane helix</keyword>